<evidence type="ECO:0000256" key="4">
    <source>
        <dbReference type="ARBA" id="ARBA00023027"/>
    </source>
</evidence>
<dbReference type="FunFam" id="3.40.50.1970:FF:000003">
    <property type="entry name" value="Alcohol dehydrogenase, iron-containing"/>
    <property type="match status" value="1"/>
</dbReference>
<evidence type="ECO:0000256" key="2">
    <source>
        <dbReference type="ARBA" id="ARBA00007358"/>
    </source>
</evidence>
<dbReference type="InterPro" id="IPR056798">
    <property type="entry name" value="ADH_Fe_C"/>
</dbReference>
<name>S9RUH7_9RHOB</name>
<sequence>MTVKANWSYPTAIRFGAGRISEIVDACAAAGIESPLLVTDKGLAGLPITQGTLDLMDAAGLGRAIFSDVDPNPTEQNVDAGVRAYRDGGHDGVIAFGGGSGLDLGKVVAFMAGQTRPLWDFEDIGDWWTRADADAIAPIVAVPTTAGTGSEVGRASVITNSDTHEKKIIFHPKILPTVVICDPELTVGMPPAITAGTGMDAFAHCLEAFCSPHYHPMSQGIALEGMRLVKDNLPRAYADGADLEARGNMMSAAAMGATAFQKGLGAIHALSHPIGAVHHTHHGTTNAVVMLPVLDFNRPAVTERLEMAAAYLGISGGFDGFRDYVQLLIGSLSIPDNLTDLGVKDPDIDALVESALRDPSVGGNPVEMTAENTKALLLACF</sequence>
<dbReference type="PANTHER" id="PTHR11496:SF102">
    <property type="entry name" value="ALCOHOL DEHYDROGENASE 4"/>
    <property type="match status" value="1"/>
</dbReference>
<gene>
    <name evidence="11" type="ORF">thalar_03304</name>
</gene>
<comment type="similarity">
    <text evidence="2">Belongs to the iron-containing alcohol dehydrogenase family.</text>
</comment>
<proteinExistence type="inferred from homology"/>
<dbReference type="eggNOG" id="COG1454">
    <property type="taxonomic scope" value="Bacteria"/>
</dbReference>
<dbReference type="RefSeq" id="WP_021102650.1">
    <property type="nucleotide sequence ID" value="NZ_KE557314.1"/>
</dbReference>
<feature type="domain" description="Alcohol dehydrogenase iron-type/glycerol dehydrogenase GldA" evidence="9">
    <location>
        <begin position="10"/>
        <end position="183"/>
    </location>
</feature>
<dbReference type="InterPro" id="IPR039697">
    <property type="entry name" value="Alcohol_dehydrogenase_Fe"/>
</dbReference>
<evidence type="ECO:0000313" key="11">
    <source>
        <dbReference type="EMBL" id="EPX77579.1"/>
    </source>
</evidence>
<comment type="catalytic activity">
    <reaction evidence="5">
        <text>a secondary alcohol + NAD(+) = a ketone + NADH + H(+)</text>
        <dbReference type="Rhea" id="RHEA:10740"/>
        <dbReference type="ChEBI" id="CHEBI:15378"/>
        <dbReference type="ChEBI" id="CHEBI:17087"/>
        <dbReference type="ChEBI" id="CHEBI:35681"/>
        <dbReference type="ChEBI" id="CHEBI:57540"/>
        <dbReference type="ChEBI" id="CHEBI:57945"/>
        <dbReference type="EC" id="1.1.1.1"/>
    </reaction>
</comment>
<comment type="catalytic activity">
    <reaction evidence="6">
        <text>a primary alcohol + NAD(+) = an aldehyde + NADH + H(+)</text>
        <dbReference type="Rhea" id="RHEA:10736"/>
        <dbReference type="ChEBI" id="CHEBI:15378"/>
        <dbReference type="ChEBI" id="CHEBI:15734"/>
        <dbReference type="ChEBI" id="CHEBI:17478"/>
        <dbReference type="ChEBI" id="CHEBI:57540"/>
        <dbReference type="ChEBI" id="CHEBI:57945"/>
        <dbReference type="EC" id="1.1.1.1"/>
    </reaction>
</comment>
<evidence type="ECO:0000256" key="5">
    <source>
        <dbReference type="ARBA" id="ARBA00049164"/>
    </source>
</evidence>
<evidence type="ECO:0000259" key="9">
    <source>
        <dbReference type="Pfam" id="PF00465"/>
    </source>
</evidence>
<dbReference type="Gene3D" id="1.20.1090.10">
    <property type="entry name" value="Dehydroquinate synthase-like - alpha domain"/>
    <property type="match status" value="1"/>
</dbReference>
<evidence type="ECO:0000313" key="12">
    <source>
        <dbReference type="Proteomes" id="UP000015351"/>
    </source>
</evidence>
<dbReference type="EMBL" id="AONI01000015">
    <property type="protein sequence ID" value="EPX77579.1"/>
    <property type="molecule type" value="Genomic_DNA"/>
</dbReference>
<keyword evidence="4" id="KW-0520">NAD</keyword>
<dbReference type="FunFam" id="1.20.1090.10:FF:000001">
    <property type="entry name" value="Aldehyde-alcohol dehydrogenase"/>
    <property type="match status" value="1"/>
</dbReference>
<dbReference type="HOGENOM" id="CLU_007207_0_0_5"/>
<comment type="caution">
    <text evidence="11">The sequence shown here is derived from an EMBL/GenBank/DDBJ whole genome shotgun (WGS) entry which is preliminary data.</text>
</comment>
<dbReference type="Proteomes" id="UP000015351">
    <property type="component" value="Unassembled WGS sequence"/>
</dbReference>
<evidence type="ECO:0000256" key="3">
    <source>
        <dbReference type="ARBA" id="ARBA00023002"/>
    </source>
</evidence>
<dbReference type="Gene3D" id="3.40.50.1970">
    <property type="match status" value="1"/>
</dbReference>
<keyword evidence="3 11" id="KW-0560">Oxidoreductase</keyword>
<dbReference type="InterPro" id="IPR001670">
    <property type="entry name" value="ADH_Fe/GldA"/>
</dbReference>
<accession>S9RUH7</accession>
<dbReference type="PROSITE" id="PS00913">
    <property type="entry name" value="ADH_IRON_1"/>
    <property type="match status" value="1"/>
</dbReference>
<evidence type="ECO:0000256" key="8">
    <source>
        <dbReference type="ARBA" id="ARBA00076680"/>
    </source>
</evidence>
<organism evidence="11 12">
    <name type="scientific">Litoreibacter arenae DSM 19593</name>
    <dbReference type="NCBI Taxonomy" id="1123360"/>
    <lineage>
        <taxon>Bacteria</taxon>
        <taxon>Pseudomonadati</taxon>
        <taxon>Pseudomonadota</taxon>
        <taxon>Alphaproteobacteria</taxon>
        <taxon>Rhodobacterales</taxon>
        <taxon>Roseobacteraceae</taxon>
        <taxon>Litoreibacter</taxon>
    </lineage>
</organism>
<evidence type="ECO:0000256" key="7">
    <source>
        <dbReference type="ARBA" id="ARBA00074848"/>
    </source>
</evidence>
<evidence type="ECO:0000259" key="10">
    <source>
        <dbReference type="Pfam" id="PF25137"/>
    </source>
</evidence>
<dbReference type="GO" id="GO:0046872">
    <property type="term" value="F:metal ion binding"/>
    <property type="evidence" value="ECO:0007669"/>
    <property type="project" value="InterPro"/>
</dbReference>
<dbReference type="SUPFAM" id="SSF56796">
    <property type="entry name" value="Dehydroquinate synthase-like"/>
    <property type="match status" value="1"/>
</dbReference>
<dbReference type="PANTHER" id="PTHR11496">
    <property type="entry name" value="ALCOHOL DEHYDROGENASE"/>
    <property type="match status" value="1"/>
</dbReference>
<dbReference type="AlphaFoldDB" id="S9RUH7"/>
<dbReference type="OrthoDB" id="9815791at2"/>
<protein>
    <recommendedName>
        <fullName evidence="7">Alcohol dehydrogenase 2</fullName>
    </recommendedName>
    <alternativeName>
        <fullName evidence="8">Alcohol dehydrogenase II</fullName>
    </alternativeName>
</protein>
<reference evidence="12" key="1">
    <citation type="journal article" date="2013" name="Stand. Genomic Sci.">
        <title>Genome sequence of the Litoreibacter arenae type strain (DSM 19593(T)), a member of the Roseobacter clade isolated from sea sand.</title>
        <authorList>
            <person name="Riedel T."/>
            <person name="Fiebig A."/>
            <person name="Petersen J."/>
            <person name="Gronow S."/>
            <person name="Kyrpides N.C."/>
            <person name="Goker M."/>
            <person name="Klenk H.P."/>
        </authorList>
    </citation>
    <scope>NUCLEOTIDE SEQUENCE [LARGE SCALE GENOMIC DNA]</scope>
    <source>
        <strain evidence="12">DSM 19593</strain>
    </source>
</reference>
<evidence type="ECO:0000256" key="1">
    <source>
        <dbReference type="ARBA" id="ARBA00001962"/>
    </source>
</evidence>
<feature type="domain" description="Fe-containing alcohol dehydrogenase-like C-terminal" evidence="10">
    <location>
        <begin position="194"/>
        <end position="379"/>
    </location>
</feature>
<keyword evidence="12" id="KW-1185">Reference proteome</keyword>
<dbReference type="Pfam" id="PF25137">
    <property type="entry name" value="ADH_Fe_C"/>
    <property type="match status" value="1"/>
</dbReference>
<dbReference type="CDD" id="cd14861">
    <property type="entry name" value="Fe-ADH-like"/>
    <property type="match status" value="1"/>
</dbReference>
<dbReference type="PROSITE" id="PS00060">
    <property type="entry name" value="ADH_IRON_2"/>
    <property type="match status" value="1"/>
</dbReference>
<dbReference type="PATRIC" id="fig|1123360.3.peg.3274"/>
<dbReference type="InterPro" id="IPR018211">
    <property type="entry name" value="ADH_Fe_CS"/>
</dbReference>
<dbReference type="STRING" id="1123360.thalar_03304"/>
<comment type="cofactor">
    <cofactor evidence="1">
        <name>Fe cation</name>
        <dbReference type="ChEBI" id="CHEBI:24875"/>
    </cofactor>
</comment>
<evidence type="ECO:0000256" key="6">
    <source>
        <dbReference type="ARBA" id="ARBA00049243"/>
    </source>
</evidence>
<dbReference type="Pfam" id="PF00465">
    <property type="entry name" value="Fe-ADH"/>
    <property type="match status" value="1"/>
</dbReference>
<dbReference type="GO" id="GO:0004022">
    <property type="term" value="F:alcohol dehydrogenase (NAD+) activity"/>
    <property type="evidence" value="ECO:0007669"/>
    <property type="project" value="UniProtKB-EC"/>
</dbReference>